<dbReference type="PROSITE" id="PS00301">
    <property type="entry name" value="G_TR_1"/>
    <property type="match status" value="1"/>
</dbReference>
<evidence type="ECO:0000313" key="16">
    <source>
        <dbReference type="EMBL" id="KAF8462488.1"/>
    </source>
</evidence>
<dbReference type="GO" id="GO:0005829">
    <property type="term" value="C:cytosol"/>
    <property type="evidence" value="ECO:0007669"/>
    <property type="project" value="GOC"/>
</dbReference>
<dbReference type="GO" id="GO:0000288">
    <property type="term" value="P:nuclear-transcribed mRNA catabolic process, deadenylation-dependent decay"/>
    <property type="evidence" value="ECO:0007669"/>
    <property type="project" value="InterPro"/>
</dbReference>
<evidence type="ECO:0000256" key="13">
    <source>
        <dbReference type="ARBA" id="ARBA00031881"/>
    </source>
</evidence>
<dbReference type="PRINTS" id="PR01343">
    <property type="entry name" value="YEASTERF"/>
</dbReference>
<evidence type="ECO:0000256" key="2">
    <source>
        <dbReference type="ARBA" id="ARBA00007249"/>
    </source>
</evidence>
<comment type="caution">
    <text evidence="16">The sequence shown here is derived from an EMBL/GenBank/DDBJ whole genome shotgun (WGS) entry which is preliminary data.</text>
</comment>
<dbReference type="GO" id="GO:0003747">
    <property type="term" value="F:translation release factor activity"/>
    <property type="evidence" value="ECO:0007669"/>
    <property type="project" value="InterPro"/>
</dbReference>
<evidence type="ECO:0000256" key="14">
    <source>
        <dbReference type="SAM" id="MobiDB-lite"/>
    </source>
</evidence>
<dbReference type="PROSITE" id="PS51722">
    <property type="entry name" value="G_TR_2"/>
    <property type="match status" value="1"/>
</dbReference>
<keyword evidence="6" id="KW-0677">Repeat</keyword>
<dbReference type="CDD" id="cd01883">
    <property type="entry name" value="EF1_alpha"/>
    <property type="match status" value="1"/>
</dbReference>
<organism evidence="16 18">
    <name type="scientific">Russula ochroleuca</name>
    <dbReference type="NCBI Taxonomy" id="152965"/>
    <lineage>
        <taxon>Eukaryota</taxon>
        <taxon>Fungi</taxon>
        <taxon>Dikarya</taxon>
        <taxon>Basidiomycota</taxon>
        <taxon>Agaricomycotina</taxon>
        <taxon>Agaricomycetes</taxon>
        <taxon>Russulales</taxon>
        <taxon>Russulaceae</taxon>
        <taxon>Russula</taxon>
    </lineage>
</organism>
<keyword evidence="8" id="KW-0648">Protein biosynthesis</keyword>
<keyword evidence="5" id="KW-0597">Phosphoprotein</keyword>
<dbReference type="FunFam" id="2.40.30.10:FF:000017">
    <property type="entry name" value="Eukaryotic peptide chain release factor GTP-binding subunit"/>
    <property type="match status" value="1"/>
</dbReference>
<dbReference type="SUPFAM" id="SSF52540">
    <property type="entry name" value="P-loop containing nucleoside triphosphate hydrolases"/>
    <property type="match status" value="1"/>
</dbReference>
<evidence type="ECO:0000256" key="1">
    <source>
        <dbReference type="ARBA" id="ARBA00004496"/>
    </source>
</evidence>
<comment type="subcellular location">
    <subcellularLocation>
        <location evidence="1">Cytoplasm</location>
    </subcellularLocation>
</comment>
<comment type="similarity">
    <text evidence="2">Belongs to the TRAFAC class translation factor GTPase superfamily. Classic translation factor GTPase family. EF-Tu/EF-1A subfamily.</text>
</comment>
<evidence type="ECO:0000259" key="15">
    <source>
        <dbReference type="PROSITE" id="PS51722"/>
    </source>
</evidence>
<feature type="region of interest" description="Disordered" evidence="14">
    <location>
        <begin position="1"/>
        <end position="125"/>
    </location>
</feature>
<feature type="compositionally biased region" description="Low complexity" evidence="14">
    <location>
        <begin position="95"/>
        <end position="121"/>
    </location>
</feature>
<dbReference type="GO" id="GO:0002184">
    <property type="term" value="P:cytoplasmic translational termination"/>
    <property type="evidence" value="ECO:0007669"/>
    <property type="project" value="UniProtKB-ARBA"/>
</dbReference>
<evidence type="ECO:0000256" key="4">
    <source>
        <dbReference type="ARBA" id="ARBA00022490"/>
    </source>
</evidence>
<dbReference type="Proteomes" id="UP000759537">
    <property type="component" value="Unassembled WGS sequence"/>
</dbReference>
<evidence type="ECO:0000256" key="7">
    <source>
        <dbReference type="ARBA" id="ARBA00022741"/>
    </source>
</evidence>
<dbReference type="SUPFAM" id="SSF50465">
    <property type="entry name" value="EF-Tu/eEF-1alpha/eIF2-gamma C-terminal domain"/>
    <property type="match status" value="1"/>
</dbReference>
<dbReference type="GO" id="GO:0018444">
    <property type="term" value="C:translation release factor complex"/>
    <property type="evidence" value="ECO:0007669"/>
    <property type="project" value="UniProtKB-ARBA"/>
</dbReference>
<reference evidence="16" key="1">
    <citation type="submission" date="2019-10" db="EMBL/GenBank/DDBJ databases">
        <authorList>
            <consortium name="DOE Joint Genome Institute"/>
            <person name="Kuo A."/>
            <person name="Miyauchi S."/>
            <person name="Kiss E."/>
            <person name="Drula E."/>
            <person name="Kohler A."/>
            <person name="Sanchez-Garcia M."/>
            <person name="Andreopoulos B."/>
            <person name="Barry K.W."/>
            <person name="Bonito G."/>
            <person name="Buee M."/>
            <person name="Carver A."/>
            <person name="Chen C."/>
            <person name="Cichocki N."/>
            <person name="Clum A."/>
            <person name="Culley D."/>
            <person name="Crous P.W."/>
            <person name="Fauchery L."/>
            <person name="Girlanda M."/>
            <person name="Hayes R."/>
            <person name="Keri Z."/>
            <person name="LaButti K."/>
            <person name="Lipzen A."/>
            <person name="Lombard V."/>
            <person name="Magnuson J."/>
            <person name="Maillard F."/>
            <person name="Morin E."/>
            <person name="Murat C."/>
            <person name="Nolan M."/>
            <person name="Ohm R."/>
            <person name="Pangilinan J."/>
            <person name="Pereira M."/>
            <person name="Perotto S."/>
            <person name="Peter M."/>
            <person name="Riley R."/>
            <person name="Sitrit Y."/>
            <person name="Stielow B."/>
            <person name="Szollosi G."/>
            <person name="Zifcakova L."/>
            <person name="Stursova M."/>
            <person name="Spatafora J.W."/>
            <person name="Tedersoo L."/>
            <person name="Vaario L.-M."/>
            <person name="Yamada A."/>
            <person name="Yan M."/>
            <person name="Wang P."/>
            <person name="Xu J."/>
            <person name="Bruns T."/>
            <person name="Baldrian P."/>
            <person name="Vilgalys R."/>
            <person name="Henrissat B."/>
            <person name="Grigoriev I.V."/>
            <person name="Hibbett D."/>
            <person name="Nagy L.G."/>
            <person name="Martin F.M."/>
        </authorList>
    </citation>
    <scope>NUCLEOTIDE SEQUENCE</scope>
    <source>
        <strain evidence="16">Prilba</strain>
    </source>
</reference>
<accession>A0A9P5MN04</accession>
<dbReference type="Pfam" id="PF00009">
    <property type="entry name" value="GTP_EFTU"/>
    <property type="match status" value="1"/>
</dbReference>
<keyword evidence="9" id="KW-0342">GTP-binding</keyword>
<dbReference type="Pfam" id="PF03144">
    <property type="entry name" value="GTP_EFTU_D2"/>
    <property type="match status" value="1"/>
</dbReference>
<dbReference type="FunFam" id="2.40.30.10:FF:000020">
    <property type="entry name" value="Translation elongation factor EF-1"/>
    <property type="match status" value="1"/>
</dbReference>
<dbReference type="InterPro" id="IPR054696">
    <property type="entry name" value="GTP-eEF1A_C"/>
</dbReference>
<dbReference type="GO" id="GO:0003924">
    <property type="term" value="F:GTPase activity"/>
    <property type="evidence" value="ECO:0007669"/>
    <property type="project" value="InterPro"/>
</dbReference>
<dbReference type="InterPro" id="IPR031157">
    <property type="entry name" value="G_TR_CS"/>
</dbReference>
<evidence type="ECO:0000256" key="12">
    <source>
        <dbReference type="ARBA" id="ARBA00030845"/>
    </source>
</evidence>
<dbReference type="PRINTS" id="PR00315">
    <property type="entry name" value="ELONGATNFCT"/>
</dbReference>
<evidence type="ECO:0000256" key="8">
    <source>
        <dbReference type="ARBA" id="ARBA00022917"/>
    </source>
</evidence>
<proteinExistence type="inferred from homology"/>
<evidence type="ECO:0000313" key="17">
    <source>
        <dbReference type="EMBL" id="KAF8471392.1"/>
    </source>
</evidence>
<dbReference type="PANTHER" id="PTHR23115">
    <property type="entry name" value="TRANSLATION FACTOR"/>
    <property type="match status" value="1"/>
</dbReference>
<reference evidence="16" key="2">
    <citation type="journal article" date="2020" name="Nat. Commun.">
        <title>Large-scale genome sequencing of mycorrhizal fungi provides insights into the early evolution of symbiotic traits.</title>
        <authorList>
            <person name="Miyauchi S."/>
            <person name="Kiss E."/>
            <person name="Kuo A."/>
            <person name="Drula E."/>
            <person name="Kohler A."/>
            <person name="Sanchez-Garcia M."/>
            <person name="Morin E."/>
            <person name="Andreopoulos B."/>
            <person name="Barry K.W."/>
            <person name="Bonito G."/>
            <person name="Buee M."/>
            <person name="Carver A."/>
            <person name="Chen C."/>
            <person name="Cichocki N."/>
            <person name="Clum A."/>
            <person name="Culley D."/>
            <person name="Crous P.W."/>
            <person name="Fauchery L."/>
            <person name="Girlanda M."/>
            <person name="Hayes R.D."/>
            <person name="Keri Z."/>
            <person name="LaButti K."/>
            <person name="Lipzen A."/>
            <person name="Lombard V."/>
            <person name="Magnuson J."/>
            <person name="Maillard F."/>
            <person name="Murat C."/>
            <person name="Nolan M."/>
            <person name="Ohm R.A."/>
            <person name="Pangilinan J."/>
            <person name="Pereira M.F."/>
            <person name="Perotto S."/>
            <person name="Peter M."/>
            <person name="Pfister S."/>
            <person name="Riley R."/>
            <person name="Sitrit Y."/>
            <person name="Stielow J.B."/>
            <person name="Szollosi G."/>
            <person name="Zifcakova L."/>
            <person name="Stursova M."/>
            <person name="Spatafora J.W."/>
            <person name="Tedersoo L."/>
            <person name="Vaario L.M."/>
            <person name="Yamada A."/>
            <person name="Yan M."/>
            <person name="Wang P."/>
            <person name="Xu J."/>
            <person name="Bruns T."/>
            <person name="Baldrian P."/>
            <person name="Vilgalys R."/>
            <person name="Dunand C."/>
            <person name="Henrissat B."/>
            <person name="Grigoriev I.V."/>
            <person name="Hibbett D."/>
            <person name="Nagy L.G."/>
            <person name="Martin F.M."/>
        </authorList>
    </citation>
    <scope>NUCLEOTIDE SEQUENCE</scope>
    <source>
        <strain evidence="16">Prilba</strain>
    </source>
</reference>
<dbReference type="EMBL" id="WHVB01000090">
    <property type="protein sequence ID" value="KAF8462488.1"/>
    <property type="molecule type" value="Genomic_DNA"/>
</dbReference>
<keyword evidence="4" id="KW-0963">Cytoplasm</keyword>
<dbReference type="InterPro" id="IPR009001">
    <property type="entry name" value="Transl_elong_EF1A/Init_IF2_C"/>
</dbReference>
<dbReference type="InterPro" id="IPR050100">
    <property type="entry name" value="TRAFAC_GTPase_members"/>
</dbReference>
<keyword evidence="18" id="KW-1185">Reference proteome</keyword>
<dbReference type="InterPro" id="IPR009000">
    <property type="entry name" value="Transl_B-barrel_sf"/>
</dbReference>
<dbReference type="InterPro" id="IPR000795">
    <property type="entry name" value="T_Tr_GTP-bd_dom"/>
</dbReference>
<dbReference type="GO" id="GO:0005525">
    <property type="term" value="F:GTP binding"/>
    <property type="evidence" value="ECO:0007669"/>
    <property type="project" value="UniProtKB-KW"/>
</dbReference>
<evidence type="ECO:0000256" key="11">
    <source>
        <dbReference type="ARBA" id="ARBA00030210"/>
    </source>
</evidence>
<dbReference type="AlphaFoldDB" id="A0A9P5MN04"/>
<dbReference type="Gene3D" id="2.40.30.10">
    <property type="entry name" value="Translation factors"/>
    <property type="match status" value="2"/>
</dbReference>
<dbReference type="SUPFAM" id="SSF50447">
    <property type="entry name" value="Translation proteins"/>
    <property type="match status" value="1"/>
</dbReference>
<dbReference type="InterPro" id="IPR027417">
    <property type="entry name" value="P-loop_NTPase"/>
</dbReference>
<dbReference type="CDD" id="cd03704">
    <property type="entry name" value="eRF3_C_III"/>
    <property type="match status" value="1"/>
</dbReference>
<name>A0A9P5MN04_9AGAM</name>
<dbReference type="FunFam" id="3.40.50.300:FF:000503">
    <property type="entry name" value="Peptide chain release factor subunit 3"/>
    <property type="match status" value="1"/>
</dbReference>
<evidence type="ECO:0000256" key="5">
    <source>
        <dbReference type="ARBA" id="ARBA00022553"/>
    </source>
</evidence>
<dbReference type="EMBL" id="WHVB01000023">
    <property type="protein sequence ID" value="KAF8471392.1"/>
    <property type="molecule type" value="Genomic_DNA"/>
</dbReference>
<evidence type="ECO:0000256" key="3">
    <source>
        <dbReference type="ARBA" id="ARBA00015765"/>
    </source>
</evidence>
<evidence type="ECO:0000256" key="10">
    <source>
        <dbReference type="ARBA" id="ARBA00029585"/>
    </source>
</evidence>
<dbReference type="Pfam" id="PF22594">
    <property type="entry name" value="GTP-eEF1A_C"/>
    <property type="match status" value="1"/>
</dbReference>
<dbReference type="CDD" id="cd04089">
    <property type="entry name" value="eRF3_II"/>
    <property type="match status" value="1"/>
</dbReference>
<evidence type="ECO:0000256" key="9">
    <source>
        <dbReference type="ARBA" id="ARBA00023134"/>
    </source>
</evidence>
<protein>
    <recommendedName>
        <fullName evidence="3">Eukaryotic peptide chain release factor GTP-binding subunit</fullName>
    </recommendedName>
    <alternativeName>
        <fullName evidence="13">ERF-3</fullName>
    </alternativeName>
    <alternativeName>
        <fullName evidence="12">ERF2</fullName>
    </alternativeName>
    <alternativeName>
        <fullName evidence="10">Polypeptide release factor 3</fullName>
    </alternativeName>
    <alternativeName>
        <fullName evidence="11">Translation release factor 3</fullName>
    </alternativeName>
</protein>
<dbReference type="InterPro" id="IPR004161">
    <property type="entry name" value="EFTu-like_2"/>
</dbReference>
<dbReference type="InterPro" id="IPR003285">
    <property type="entry name" value="Sup35"/>
</dbReference>
<dbReference type="OrthoDB" id="342024at2759"/>
<evidence type="ECO:0000313" key="18">
    <source>
        <dbReference type="Proteomes" id="UP000759537"/>
    </source>
</evidence>
<sequence>MSKLNASAFEFVPGKRLGPGSAQQQPQGPPQPAFVRPEEPEAPPAPAPTINLNIGGAKPAPAAPPLAAHNPVPAHARSATPPLSAKPQPQQPKATGPSSSSSTPSRTPGNASPAPASAPSSKTFTMGRAKTDTAAIAHEVATVADQEVLEDLFGDIKEHLNVVFIGHVDAGKSTMGGNILFLCGMVDKRTMEKYEREAKEAGRESWYLSWALDSTPLERSKGKTVEIGRAYFETDARRYTILDAPGHKTYVPSMISGAAQADIALLVISARRGEFETGFERGGQTREHIMLVKTAGVNKVIVVINKMDDSTVNWEKARYEEIKDKLTPFVRGAGFHLKTDVSWLPVSAYTGANLKERVSKSICPWWDGPSLLELLDKLPMVDRKVNAPVMIPISEKYKDMGTIAVGKLESGHIRKGDTLLLMPNKDEIEVAAMYNEIEEEVQVALSGDNVRIRLRGVEDDDISPGFVLTSVNKPVHAVRQFEAQLAILDHKNIICAGYSAVMHVHTLAEEVTLSALLHYFDKTTGRKSRKPPQFAKKSQRIVALLETSAPICLERFSDYPQLGRFTLRDEGKTVAIGKVTKLIEAHMDELAEATSHLHVHHGHGHGPAAA</sequence>
<gene>
    <name evidence="17" type="ORF">DFH94DRAFT_769253</name>
    <name evidence="16" type="ORF">DFH94DRAFT_788063</name>
</gene>
<keyword evidence="7" id="KW-0547">Nucleotide-binding</keyword>
<feature type="compositionally biased region" description="Low complexity" evidence="14">
    <location>
        <begin position="57"/>
        <end position="76"/>
    </location>
</feature>
<evidence type="ECO:0000256" key="6">
    <source>
        <dbReference type="ARBA" id="ARBA00022737"/>
    </source>
</evidence>
<feature type="domain" description="Tr-type G" evidence="15">
    <location>
        <begin position="157"/>
        <end position="389"/>
    </location>
</feature>
<dbReference type="Gene3D" id="3.40.50.300">
    <property type="entry name" value="P-loop containing nucleotide triphosphate hydrolases"/>
    <property type="match status" value="1"/>
</dbReference>